<name>A0AAD8EHZ4_DIPPU</name>
<dbReference type="Pfam" id="PF06211">
    <property type="entry name" value="BAMBI"/>
    <property type="match status" value="1"/>
</dbReference>
<dbReference type="SUPFAM" id="SSF57302">
    <property type="entry name" value="Snake toxin-like"/>
    <property type="match status" value="1"/>
</dbReference>
<evidence type="ECO:0000259" key="1">
    <source>
        <dbReference type="Pfam" id="PF06211"/>
    </source>
</evidence>
<feature type="non-terminal residue" evidence="2">
    <location>
        <position position="1"/>
    </location>
</feature>
<dbReference type="InterPro" id="IPR045807">
    <property type="entry name" value="BAMBI_N"/>
</dbReference>
<dbReference type="EMBL" id="JASPKZ010004190">
    <property type="protein sequence ID" value="KAJ9590846.1"/>
    <property type="molecule type" value="Genomic_DNA"/>
</dbReference>
<reference evidence="2" key="2">
    <citation type="submission" date="2023-05" db="EMBL/GenBank/DDBJ databases">
        <authorList>
            <person name="Fouks B."/>
        </authorList>
    </citation>
    <scope>NUCLEOTIDE SEQUENCE</scope>
    <source>
        <strain evidence="2">Stay&amp;Tobe</strain>
        <tissue evidence="2">Testes</tissue>
    </source>
</reference>
<dbReference type="InterPro" id="IPR045860">
    <property type="entry name" value="Snake_toxin-like_sf"/>
</dbReference>
<protein>
    <recommendedName>
        <fullName evidence="1">BMP and activin membrane-bound inhibitor N-terminal domain-containing protein</fullName>
    </recommendedName>
</protein>
<sequence length="66" mass="7553">MCKSEGGGCFSDLEDYPDVYRARHGCLEMLDRVQQEQCHQLGSSASHPQILWCCHKDMCNHIDNPE</sequence>
<organism evidence="2 3">
    <name type="scientific">Diploptera punctata</name>
    <name type="common">Pacific beetle cockroach</name>
    <dbReference type="NCBI Taxonomy" id="6984"/>
    <lineage>
        <taxon>Eukaryota</taxon>
        <taxon>Metazoa</taxon>
        <taxon>Ecdysozoa</taxon>
        <taxon>Arthropoda</taxon>
        <taxon>Hexapoda</taxon>
        <taxon>Insecta</taxon>
        <taxon>Pterygota</taxon>
        <taxon>Neoptera</taxon>
        <taxon>Polyneoptera</taxon>
        <taxon>Dictyoptera</taxon>
        <taxon>Blattodea</taxon>
        <taxon>Blaberoidea</taxon>
        <taxon>Blaberidae</taxon>
        <taxon>Diplopterinae</taxon>
        <taxon>Diploptera</taxon>
    </lineage>
</organism>
<evidence type="ECO:0000313" key="3">
    <source>
        <dbReference type="Proteomes" id="UP001233999"/>
    </source>
</evidence>
<dbReference type="Gene3D" id="2.10.60.10">
    <property type="entry name" value="CD59"/>
    <property type="match status" value="1"/>
</dbReference>
<accession>A0AAD8EHZ4</accession>
<comment type="caution">
    <text evidence="2">The sequence shown here is derived from an EMBL/GenBank/DDBJ whole genome shotgun (WGS) entry which is preliminary data.</text>
</comment>
<feature type="domain" description="BMP and activin membrane-bound inhibitor N-terminal" evidence="1">
    <location>
        <begin position="1"/>
        <end position="61"/>
    </location>
</feature>
<dbReference type="Proteomes" id="UP001233999">
    <property type="component" value="Unassembled WGS sequence"/>
</dbReference>
<reference evidence="2" key="1">
    <citation type="journal article" date="2023" name="IScience">
        <title>Live-bearing cockroach genome reveals convergent evolutionary mechanisms linked to viviparity in insects and beyond.</title>
        <authorList>
            <person name="Fouks B."/>
            <person name="Harrison M.C."/>
            <person name="Mikhailova A.A."/>
            <person name="Marchal E."/>
            <person name="English S."/>
            <person name="Carruthers M."/>
            <person name="Jennings E.C."/>
            <person name="Chiamaka E.L."/>
            <person name="Frigard R.A."/>
            <person name="Pippel M."/>
            <person name="Attardo G.M."/>
            <person name="Benoit J.B."/>
            <person name="Bornberg-Bauer E."/>
            <person name="Tobe S.S."/>
        </authorList>
    </citation>
    <scope>NUCLEOTIDE SEQUENCE</scope>
    <source>
        <strain evidence="2">Stay&amp;Tobe</strain>
    </source>
</reference>
<proteinExistence type="predicted"/>
<dbReference type="AlphaFoldDB" id="A0AAD8EHZ4"/>
<gene>
    <name evidence="2" type="ORF">L9F63_016126</name>
</gene>
<keyword evidence="3" id="KW-1185">Reference proteome</keyword>
<evidence type="ECO:0000313" key="2">
    <source>
        <dbReference type="EMBL" id="KAJ9590846.1"/>
    </source>
</evidence>